<name>A0A1H0YG66_9EURY</name>
<dbReference type="RefSeq" id="WP_092532700.1">
    <property type="nucleotide sequence ID" value="NZ_FNKQ01000001.1"/>
</dbReference>
<organism evidence="4 5">
    <name type="scientific">Halopelagius longus</name>
    <dbReference type="NCBI Taxonomy" id="1236180"/>
    <lineage>
        <taxon>Archaea</taxon>
        <taxon>Methanobacteriati</taxon>
        <taxon>Methanobacteriota</taxon>
        <taxon>Stenosarchaea group</taxon>
        <taxon>Halobacteria</taxon>
        <taxon>Halobacteriales</taxon>
        <taxon>Haloferacaceae</taxon>
    </lineage>
</organism>
<evidence type="ECO:0000256" key="1">
    <source>
        <dbReference type="SAM" id="MobiDB-lite"/>
    </source>
</evidence>
<feature type="domain" description="DUF7130" evidence="2">
    <location>
        <begin position="65"/>
        <end position="102"/>
    </location>
</feature>
<reference evidence="3 6" key="3">
    <citation type="submission" date="2018-07" db="EMBL/GenBank/DDBJ databases">
        <title>Genome sequence of extremly halophilic archaeon Halopelagius longus strain BC12-B1.</title>
        <authorList>
            <person name="Zhang X."/>
        </authorList>
    </citation>
    <scope>NUCLEOTIDE SEQUENCE [LARGE SCALE GENOMIC DNA]</scope>
    <source>
        <strain evidence="3 6">BC12-B1</strain>
    </source>
</reference>
<sequence>MSSRTSSQRHPPRRRPRARVDPKPSIDAGPATAANARARSRSRTRTARPTPDATPRDAARGGDGAFLVWYCAECGAVGSVASFPPSCPDCSAGRGSLSYWPEN</sequence>
<accession>A0A1H0YG66</accession>
<dbReference type="Proteomes" id="UP000255421">
    <property type="component" value="Unassembled WGS sequence"/>
</dbReference>
<evidence type="ECO:0000259" key="2">
    <source>
        <dbReference type="Pfam" id="PF23458"/>
    </source>
</evidence>
<dbReference type="AlphaFoldDB" id="A0A1H0YG66"/>
<evidence type="ECO:0000313" key="4">
    <source>
        <dbReference type="EMBL" id="SDQ14030.1"/>
    </source>
</evidence>
<dbReference type="EMBL" id="QQST01000001">
    <property type="protein sequence ID" value="RDI72466.1"/>
    <property type="molecule type" value="Genomic_DNA"/>
</dbReference>
<protein>
    <recommendedName>
        <fullName evidence="2">DUF7130 domain-containing protein</fullName>
    </recommendedName>
</protein>
<feature type="region of interest" description="Disordered" evidence="1">
    <location>
        <begin position="1"/>
        <end position="61"/>
    </location>
</feature>
<dbReference type="InterPro" id="IPR055554">
    <property type="entry name" value="DUF7130"/>
</dbReference>
<evidence type="ECO:0000313" key="3">
    <source>
        <dbReference type="EMBL" id="RDI72466.1"/>
    </source>
</evidence>
<evidence type="ECO:0000313" key="6">
    <source>
        <dbReference type="Proteomes" id="UP000255421"/>
    </source>
</evidence>
<dbReference type="Pfam" id="PF23458">
    <property type="entry name" value="DUF7130"/>
    <property type="match status" value="1"/>
</dbReference>
<dbReference type="Proteomes" id="UP000199289">
    <property type="component" value="Unassembled WGS sequence"/>
</dbReference>
<reference evidence="5" key="2">
    <citation type="submission" date="2016-10" db="EMBL/GenBank/DDBJ databases">
        <authorList>
            <person name="Varghese N."/>
            <person name="Submissions S."/>
        </authorList>
    </citation>
    <scope>NUCLEOTIDE SEQUENCE [LARGE SCALE GENOMIC DNA]</scope>
    <source>
        <strain evidence="5">CGMCC 1.12397</strain>
    </source>
</reference>
<reference evidence="4" key="1">
    <citation type="submission" date="2016-10" db="EMBL/GenBank/DDBJ databases">
        <authorList>
            <person name="de Groot N.N."/>
        </authorList>
    </citation>
    <scope>NUCLEOTIDE SEQUENCE [LARGE SCALE GENOMIC DNA]</scope>
    <source>
        <strain evidence="4">CGMCC 1.12397</strain>
    </source>
</reference>
<evidence type="ECO:0000313" key="5">
    <source>
        <dbReference type="Proteomes" id="UP000199289"/>
    </source>
</evidence>
<feature type="region of interest" description="Disordered" evidence="1">
    <location>
        <begin position="84"/>
        <end position="103"/>
    </location>
</feature>
<dbReference type="EMBL" id="FNKQ01000001">
    <property type="protein sequence ID" value="SDQ14030.1"/>
    <property type="molecule type" value="Genomic_DNA"/>
</dbReference>
<gene>
    <name evidence="3" type="ORF">DWB78_12480</name>
    <name evidence="4" type="ORF">SAMN05216278_0610</name>
</gene>
<keyword evidence="6" id="KW-1185">Reference proteome</keyword>
<proteinExistence type="predicted"/>
<dbReference type="SUPFAM" id="SSF57802">
    <property type="entry name" value="Rubredoxin-like"/>
    <property type="match status" value="1"/>
</dbReference>